<dbReference type="EMBL" id="JBDJPC010000001">
    <property type="protein sequence ID" value="KAL1517278.1"/>
    <property type="molecule type" value="Genomic_DNA"/>
</dbReference>
<evidence type="ECO:0000259" key="2">
    <source>
        <dbReference type="PROSITE" id="PS50157"/>
    </source>
</evidence>
<dbReference type="SUPFAM" id="SSF57667">
    <property type="entry name" value="beta-beta-alpha zinc fingers"/>
    <property type="match status" value="1"/>
</dbReference>
<protein>
    <recommendedName>
        <fullName evidence="2">C2H2-type domain-containing protein</fullName>
    </recommendedName>
</protein>
<keyword evidence="1" id="KW-0862">Zinc</keyword>
<dbReference type="InterPro" id="IPR013087">
    <property type="entry name" value="Znf_C2H2_type"/>
</dbReference>
<dbReference type="SMART" id="SM00355">
    <property type="entry name" value="ZnF_C2H2"/>
    <property type="match status" value="2"/>
</dbReference>
<proteinExistence type="predicted"/>
<comment type="caution">
    <text evidence="3">The sequence shown here is derived from an EMBL/GenBank/DDBJ whole genome shotgun (WGS) entry which is preliminary data.</text>
</comment>
<feature type="domain" description="C2H2-type" evidence="2">
    <location>
        <begin position="18"/>
        <end position="45"/>
    </location>
</feature>
<gene>
    <name evidence="3" type="ORF">ABEB36_001064</name>
</gene>
<evidence type="ECO:0000313" key="4">
    <source>
        <dbReference type="Proteomes" id="UP001566132"/>
    </source>
</evidence>
<keyword evidence="1" id="KW-0863">Zinc-finger</keyword>
<sequence>MTTSDLHLNNCYHLFSNFLCPNCGNSYKYQASLKSHLRFECGVEKSLKCPLCPHKAKRKHHMQAHIKAVHKKIL</sequence>
<dbReference type="Pfam" id="PF00096">
    <property type="entry name" value="zf-C2H2"/>
    <property type="match status" value="1"/>
</dbReference>
<dbReference type="AlphaFoldDB" id="A0ABD1FGW9"/>
<dbReference type="Proteomes" id="UP001566132">
    <property type="component" value="Unassembled WGS sequence"/>
</dbReference>
<dbReference type="GO" id="GO:0008270">
    <property type="term" value="F:zinc ion binding"/>
    <property type="evidence" value="ECO:0007669"/>
    <property type="project" value="UniProtKB-KW"/>
</dbReference>
<keyword evidence="1" id="KW-0479">Metal-binding</keyword>
<organism evidence="3 4">
    <name type="scientific">Hypothenemus hampei</name>
    <name type="common">Coffee berry borer</name>
    <dbReference type="NCBI Taxonomy" id="57062"/>
    <lineage>
        <taxon>Eukaryota</taxon>
        <taxon>Metazoa</taxon>
        <taxon>Ecdysozoa</taxon>
        <taxon>Arthropoda</taxon>
        <taxon>Hexapoda</taxon>
        <taxon>Insecta</taxon>
        <taxon>Pterygota</taxon>
        <taxon>Neoptera</taxon>
        <taxon>Endopterygota</taxon>
        <taxon>Coleoptera</taxon>
        <taxon>Polyphaga</taxon>
        <taxon>Cucujiformia</taxon>
        <taxon>Curculionidae</taxon>
        <taxon>Scolytinae</taxon>
        <taxon>Hypothenemus</taxon>
    </lineage>
</organism>
<keyword evidence="4" id="KW-1185">Reference proteome</keyword>
<evidence type="ECO:0000256" key="1">
    <source>
        <dbReference type="PROSITE-ProRule" id="PRU00042"/>
    </source>
</evidence>
<dbReference type="PROSITE" id="PS50157">
    <property type="entry name" value="ZINC_FINGER_C2H2_2"/>
    <property type="match status" value="1"/>
</dbReference>
<dbReference type="InterPro" id="IPR036236">
    <property type="entry name" value="Znf_C2H2_sf"/>
</dbReference>
<evidence type="ECO:0000313" key="3">
    <source>
        <dbReference type="EMBL" id="KAL1517278.1"/>
    </source>
</evidence>
<accession>A0ABD1FGW9</accession>
<dbReference type="Gene3D" id="3.30.160.60">
    <property type="entry name" value="Classic Zinc Finger"/>
    <property type="match status" value="1"/>
</dbReference>
<reference evidence="3 4" key="1">
    <citation type="submission" date="2024-05" db="EMBL/GenBank/DDBJ databases">
        <title>Genetic variation in Jamaican populations of the coffee berry borer (Hypothenemus hampei).</title>
        <authorList>
            <person name="Errbii M."/>
            <person name="Myrie A."/>
        </authorList>
    </citation>
    <scope>NUCLEOTIDE SEQUENCE [LARGE SCALE GENOMIC DNA]</scope>
    <source>
        <strain evidence="3">JA-Hopewell-2020-01-JO</strain>
        <tissue evidence="3">Whole body</tissue>
    </source>
</reference>
<name>A0ABD1FGW9_HYPHA</name>